<evidence type="ECO:0000256" key="1">
    <source>
        <dbReference type="ARBA" id="ARBA00010528"/>
    </source>
</evidence>
<feature type="region of interest" description="Disordered" evidence="5">
    <location>
        <begin position="130"/>
        <end position="174"/>
    </location>
</feature>
<gene>
    <name evidence="6" type="ORF">ARMOST_08814</name>
</gene>
<dbReference type="Pfam" id="PF00573">
    <property type="entry name" value="Ribosomal_L4"/>
    <property type="match status" value="1"/>
</dbReference>
<dbReference type="InterPro" id="IPR002136">
    <property type="entry name" value="Ribosomal_uL4"/>
</dbReference>
<keyword evidence="7" id="KW-1185">Reference proteome</keyword>
<dbReference type="GO" id="GO:1990904">
    <property type="term" value="C:ribonucleoprotein complex"/>
    <property type="evidence" value="ECO:0007669"/>
    <property type="project" value="UniProtKB-KW"/>
</dbReference>
<dbReference type="GO" id="GO:0006412">
    <property type="term" value="P:translation"/>
    <property type="evidence" value="ECO:0007669"/>
    <property type="project" value="InterPro"/>
</dbReference>
<dbReference type="NCBIfam" id="TIGR03953">
    <property type="entry name" value="rplD_bact"/>
    <property type="match status" value="1"/>
</dbReference>
<sequence>MPAADLILPLLPTSATNAESTAMLKSVGRRSPRQILRTRVSQAVPRPTRIARPNRSSSRGQSRLPASSPTAPSLLEPVYISLSAPFKPKRTDPVPEETLVALDPTVFNHPIRRDILHLCVVQYRDSLRQGSANTKTRGEVRGSGRKIRPQKGTGKARLGDAQSPMLRGGGIAFGPKPRDFSTKLPRKVIQMGMRVALSAKVKEQQFGVMFSMDWPEPKTKTLAKRLEDLGLDQTLFVTGEEEIPVTLERAIRNIPKVKLTTSNTLTVHELLKWRRIMLDAKAVDFFERTLSRTPPTAED</sequence>
<comment type="similarity">
    <text evidence="1">Belongs to the universal ribosomal protein uL4 family.</text>
</comment>
<dbReference type="GO" id="GO:0005840">
    <property type="term" value="C:ribosome"/>
    <property type="evidence" value="ECO:0007669"/>
    <property type="project" value="UniProtKB-KW"/>
</dbReference>
<evidence type="ECO:0000256" key="4">
    <source>
        <dbReference type="ARBA" id="ARBA00040565"/>
    </source>
</evidence>
<dbReference type="InterPro" id="IPR013005">
    <property type="entry name" value="Ribosomal_uL4-like"/>
</dbReference>
<dbReference type="Proteomes" id="UP000219338">
    <property type="component" value="Unassembled WGS sequence"/>
</dbReference>
<keyword evidence="3" id="KW-0687">Ribonucleoprotein</keyword>
<dbReference type="OrthoDB" id="275876at2759"/>
<evidence type="ECO:0000256" key="5">
    <source>
        <dbReference type="SAM" id="MobiDB-lite"/>
    </source>
</evidence>
<feature type="region of interest" description="Disordered" evidence="5">
    <location>
        <begin position="25"/>
        <end position="70"/>
    </location>
</feature>
<protein>
    <recommendedName>
        <fullName evidence="4">Large ribosomal subunit protein uL4m</fullName>
    </recommendedName>
</protein>
<dbReference type="OMA" id="PQVHILE"/>
<feature type="compositionally biased region" description="Polar residues" evidence="5">
    <location>
        <begin position="54"/>
        <end position="70"/>
    </location>
</feature>
<reference evidence="7" key="1">
    <citation type="journal article" date="2017" name="Nat. Ecol. Evol.">
        <title>Genome expansion and lineage-specific genetic innovations in the forest pathogenic fungi Armillaria.</title>
        <authorList>
            <person name="Sipos G."/>
            <person name="Prasanna A.N."/>
            <person name="Walter M.C."/>
            <person name="O'Connor E."/>
            <person name="Balint B."/>
            <person name="Krizsan K."/>
            <person name="Kiss B."/>
            <person name="Hess J."/>
            <person name="Varga T."/>
            <person name="Slot J."/>
            <person name="Riley R."/>
            <person name="Boka B."/>
            <person name="Rigling D."/>
            <person name="Barry K."/>
            <person name="Lee J."/>
            <person name="Mihaltcheva S."/>
            <person name="LaButti K."/>
            <person name="Lipzen A."/>
            <person name="Waldron R."/>
            <person name="Moloney N.M."/>
            <person name="Sperisen C."/>
            <person name="Kredics L."/>
            <person name="Vagvoelgyi C."/>
            <person name="Patrignani A."/>
            <person name="Fitzpatrick D."/>
            <person name="Nagy I."/>
            <person name="Doyle S."/>
            <person name="Anderson J.B."/>
            <person name="Grigoriev I.V."/>
            <person name="Gueldener U."/>
            <person name="Muensterkoetter M."/>
            <person name="Nagy L.G."/>
        </authorList>
    </citation>
    <scope>NUCLEOTIDE SEQUENCE [LARGE SCALE GENOMIC DNA]</scope>
    <source>
        <strain evidence="7">C18/9</strain>
    </source>
</reference>
<keyword evidence="2" id="KW-0689">Ribosomal protein</keyword>
<dbReference type="InterPro" id="IPR023574">
    <property type="entry name" value="Ribosomal_uL4_dom_sf"/>
</dbReference>
<evidence type="ECO:0000313" key="6">
    <source>
        <dbReference type="EMBL" id="SJL05447.1"/>
    </source>
</evidence>
<proteinExistence type="inferred from homology"/>
<dbReference type="PANTHER" id="PTHR10746">
    <property type="entry name" value="50S RIBOSOMAL PROTEIN L4"/>
    <property type="match status" value="1"/>
</dbReference>
<evidence type="ECO:0000256" key="3">
    <source>
        <dbReference type="ARBA" id="ARBA00023274"/>
    </source>
</evidence>
<name>A0A284R9P5_ARMOS</name>
<dbReference type="PANTHER" id="PTHR10746:SF6">
    <property type="entry name" value="LARGE RIBOSOMAL SUBUNIT PROTEIN UL4M"/>
    <property type="match status" value="1"/>
</dbReference>
<dbReference type="EMBL" id="FUEG01000006">
    <property type="protein sequence ID" value="SJL05447.1"/>
    <property type="molecule type" value="Genomic_DNA"/>
</dbReference>
<evidence type="ECO:0000313" key="7">
    <source>
        <dbReference type="Proteomes" id="UP000219338"/>
    </source>
</evidence>
<dbReference type="Gene3D" id="3.40.1370.10">
    <property type="match status" value="1"/>
</dbReference>
<dbReference type="AlphaFoldDB" id="A0A284R9P5"/>
<dbReference type="GO" id="GO:0003735">
    <property type="term" value="F:structural constituent of ribosome"/>
    <property type="evidence" value="ECO:0007669"/>
    <property type="project" value="InterPro"/>
</dbReference>
<dbReference type="STRING" id="47428.A0A284R9P5"/>
<evidence type="ECO:0000256" key="2">
    <source>
        <dbReference type="ARBA" id="ARBA00022980"/>
    </source>
</evidence>
<accession>A0A284R9P5</accession>
<dbReference type="HAMAP" id="MF_01328_B">
    <property type="entry name" value="Ribosomal_uL4_B"/>
    <property type="match status" value="1"/>
</dbReference>
<organism evidence="6 7">
    <name type="scientific">Armillaria ostoyae</name>
    <name type="common">Armillaria root rot fungus</name>
    <dbReference type="NCBI Taxonomy" id="47428"/>
    <lineage>
        <taxon>Eukaryota</taxon>
        <taxon>Fungi</taxon>
        <taxon>Dikarya</taxon>
        <taxon>Basidiomycota</taxon>
        <taxon>Agaricomycotina</taxon>
        <taxon>Agaricomycetes</taxon>
        <taxon>Agaricomycetidae</taxon>
        <taxon>Agaricales</taxon>
        <taxon>Marasmiineae</taxon>
        <taxon>Physalacriaceae</taxon>
        <taxon>Armillaria</taxon>
    </lineage>
</organism>
<dbReference type="SUPFAM" id="SSF52166">
    <property type="entry name" value="Ribosomal protein L4"/>
    <property type="match status" value="1"/>
</dbReference>